<organism evidence="1 2">
    <name type="scientific">Corynebacterium epidermidicanis</name>
    <dbReference type="NCBI Taxonomy" id="1050174"/>
    <lineage>
        <taxon>Bacteria</taxon>
        <taxon>Bacillati</taxon>
        <taxon>Actinomycetota</taxon>
        <taxon>Actinomycetes</taxon>
        <taxon>Mycobacteriales</taxon>
        <taxon>Corynebacteriaceae</taxon>
        <taxon>Corynebacterium</taxon>
    </lineage>
</organism>
<keyword evidence="2" id="KW-1185">Reference proteome</keyword>
<sequence length="136" mass="14418">MVGVASSGVFITAWVLADELFGEQGDAQEEVRRSTCGDQAFHCSAVGVHGDVVTDSISGQVRDIEQAEVDAGVGAELRVDIEFIGVEHRDNEGSVPCIDYAMAAGHTDDFTKRLGISLVDGKFSFLIGDGLESLIN</sequence>
<dbReference type="AlphaFoldDB" id="A0A0G3GSU4"/>
<dbReference type="PATRIC" id="fig|1050174.4.peg.39"/>
<protein>
    <submittedName>
        <fullName evidence="1">Uncharacterized protein</fullName>
    </submittedName>
</protein>
<gene>
    <name evidence="1" type="ORF">CEPID_00185</name>
</gene>
<evidence type="ECO:0000313" key="2">
    <source>
        <dbReference type="Proteomes" id="UP000035368"/>
    </source>
</evidence>
<evidence type="ECO:0000313" key="1">
    <source>
        <dbReference type="EMBL" id="AKK01932.1"/>
    </source>
</evidence>
<dbReference type="EMBL" id="CP011541">
    <property type="protein sequence ID" value="AKK01932.1"/>
    <property type="molecule type" value="Genomic_DNA"/>
</dbReference>
<proteinExistence type="predicted"/>
<dbReference type="Proteomes" id="UP000035368">
    <property type="component" value="Chromosome"/>
</dbReference>
<dbReference type="KEGG" id="cei:CEPID_00185"/>
<name>A0A0G3GSU4_9CORY</name>
<accession>A0A0G3GSU4</accession>
<reference evidence="1 2" key="1">
    <citation type="submission" date="2015-05" db="EMBL/GenBank/DDBJ databases">
        <title>Complete genome sequence of Corynebacterium epidermidicanis DSM 45586, isolated from the skin of a dog suffering from pruritus.</title>
        <authorList>
            <person name="Ruckert C."/>
            <person name="Albersmeier A."/>
            <person name="Winkler A."/>
            <person name="Tauch A."/>
        </authorList>
    </citation>
    <scope>NUCLEOTIDE SEQUENCE [LARGE SCALE GENOMIC DNA]</scope>
    <source>
        <strain evidence="1 2">DSM 45586</strain>
    </source>
</reference>